<feature type="compositionally biased region" description="Basic and acidic residues" evidence="1">
    <location>
        <begin position="8"/>
        <end position="24"/>
    </location>
</feature>
<evidence type="ECO:0000256" key="1">
    <source>
        <dbReference type="SAM" id="MobiDB-lite"/>
    </source>
</evidence>
<sequence>MMRSPQKKTLEKKKDKSPVLEKLVKSQPKIGQNEQKTITDAKQETEPNLKKAQKKKLQIEYQKQFIQQQKTKEDIKASKPQDIVNPSPEIPRNQEFAKSNKLRRTPGTQSSQ</sequence>
<evidence type="ECO:0000313" key="4">
    <source>
        <dbReference type="Proteomes" id="UP001642409"/>
    </source>
</evidence>
<feature type="region of interest" description="Disordered" evidence="1">
    <location>
        <begin position="1"/>
        <end position="112"/>
    </location>
</feature>
<dbReference type="Proteomes" id="UP001642409">
    <property type="component" value="Unassembled WGS sequence"/>
</dbReference>
<reference evidence="3 4" key="2">
    <citation type="submission" date="2024-07" db="EMBL/GenBank/DDBJ databases">
        <authorList>
            <person name="Akdeniz Z."/>
        </authorList>
    </citation>
    <scope>NUCLEOTIDE SEQUENCE [LARGE SCALE GENOMIC DNA]</scope>
</reference>
<protein>
    <submittedName>
        <fullName evidence="3">Hypothetical_protein</fullName>
    </submittedName>
</protein>
<feature type="compositionally biased region" description="Low complexity" evidence="1">
    <location>
        <begin position="59"/>
        <end position="69"/>
    </location>
</feature>
<dbReference type="EMBL" id="CAXDID020000273">
    <property type="protein sequence ID" value="CAL6068459.1"/>
    <property type="molecule type" value="Genomic_DNA"/>
</dbReference>
<dbReference type="EMBL" id="CATOUU010001112">
    <property type="protein sequence ID" value="CAI9972511.1"/>
    <property type="molecule type" value="Genomic_DNA"/>
</dbReference>
<organism evidence="2">
    <name type="scientific">Hexamita inflata</name>
    <dbReference type="NCBI Taxonomy" id="28002"/>
    <lineage>
        <taxon>Eukaryota</taxon>
        <taxon>Metamonada</taxon>
        <taxon>Diplomonadida</taxon>
        <taxon>Hexamitidae</taxon>
        <taxon>Hexamitinae</taxon>
        <taxon>Hexamita</taxon>
    </lineage>
</organism>
<comment type="caution">
    <text evidence="2">The sequence shown here is derived from an EMBL/GenBank/DDBJ whole genome shotgun (WGS) entry which is preliminary data.</text>
</comment>
<reference evidence="2" key="1">
    <citation type="submission" date="2023-06" db="EMBL/GenBank/DDBJ databases">
        <authorList>
            <person name="Kurt Z."/>
        </authorList>
    </citation>
    <scope>NUCLEOTIDE SEQUENCE</scope>
</reference>
<gene>
    <name evidence="3" type="ORF">HINF_LOCUS53512</name>
    <name evidence="2" type="ORF">HINF_LOCUS60156</name>
</gene>
<keyword evidence="4" id="KW-1185">Reference proteome</keyword>
<dbReference type="AlphaFoldDB" id="A0AA86R6U6"/>
<feature type="compositionally biased region" description="Basic and acidic residues" evidence="1">
    <location>
        <begin position="37"/>
        <end position="49"/>
    </location>
</feature>
<proteinExistence type="predicted"/>
<name>A0AA86R6U6_9EUKA</name>
<feature type="compositionally biased region" description="Basic and acidic residues" evidence="1">
    <location>
        <begin position="70"/>
        <end position="79"/>
    </location>
</feature>
<accession>A0AA86R6U6</accession>
<evidence type="ECO:0000313" key="2">
    <source>
        <dbReference type="EMBL" id="CAI9972511.1"/>
    </source>
</evidence>
<evidence type="ECO:0000313" key="3">
    <source>
        <dbReference type="EMBL" id="CAL6068459.1"/>
    </source>
</evidence>